<evidence type="ECO:0000256" key="10">
    <source>
        <dbReference type="RuleBase" id="RU364016"/>
    </source>
</evidence>
<dbReference type="GO" id="GO:0050510">
    <property type="term" value="F:N-acetylgalactosaminyl-proteoglycan 3-beta-glucuronosyltransferase activity"/>
    <property type="evidence" value="ECO:0007669"/>
    <property type="project" value="UniProtKB-ARBA"/>
</dbReference>
<evidence type="ECO:0000256" key="11">
    <source>
        <dbReference type="SAM" id="Coils"/>
    </source>
</evidence>
<dbReference type="PANTHER" id="PTHR12369:SF22">
    <property type="entry name" value="CHONDROITIN SULFATE SYNTHASE 2"/>
    <property type="match status" value="1"/>
</dbReference>
<evidence type="ECO:0000256" key="4">
    <source>
        <dbReference type="ARBA" id="ARBA00022692"/>
    </source>
</evidence>
<dbReference type="GO" id="GO:0047238">
    <property type="term" value="F:glucuronosyl-N-acetylgalactosaminyl-proteoglycan 4-beta-N-acetylgalactosaminyltransferase activity"/>
    <property type="evidence" value="ECO:0007669"/>
    <property type="project" value="TreeGrafter"/>
</dbReference>
<dbReference type="InterPro" id="IPR008428">
    <property type="entry name" value="Chond_GalNAc"/>
</dbReference>
<feature type="region of interest" description="Disordered" evidence="12">
    <location>
        <begin position="37"/>
        <end position="97"/>
    </location>
</feature>
<evidence type="ECO:0000256" key="3">
    <source>
        <dbReference type="ARBA" id="ARBA00022679"/>
    </source>
</evidence>
<keyword evidence="4" id="KW-0812">Transmembrane</keyword>
<dbReference type="Gene3D" id="3.90.550.50">
    <property type="match status" value="2"/>
</dbReference>
<evidence type="ECO:0000313" key="13">
    <source>
        <dbReference type="EMBL" id="VTJ61677.1"/>
    </source>
</evidence>
<dbReference type="GO" id="GO:0050650">
    <property type="term" value="P:chondroitin sulfate proteoglycan biosynthetic process"/>
    <property type="evidence" value="ECO:0007669"/>
    <property type="project" value="UniProtKB-ARBA"/>
</dbReference>
<keyword evidence="9" id="KW-0325">Glycoprotein</keyword>
<evidence type="ECO:0000256" key="8">
    <source>
        <dbReference type="ARBA" id="ARBA00023136"/>
    </source>
</evidence>
<dbReference type="FunFam" id="3.90.550.50:FF:000004">
    <property type="entry name" value="Hexosyltransferase"/>
    <property type="match status" value="1"/>
</dbReference>
<organism evidence="13 14">
    <name type="scientific">Marmota monax</name>
    <name type="common">Woodchuck</name>
    <dbReference type="NCBI Taxonomy" id="9995"/>
    <lineage>
        <taxon>Eukaryota</taxon>
        <taxon>Metazoa</taxon>
        <taxon>Chordata</taxon>
        <taxon>Craniata</taxon>
        <taxon>Vertebrata</taxon>
        <taxon>Euteleostomi</taxon>
        <taxon>Mammalia</taxon>
        <taxon>Eutheria</taxon>
        <taxon>Euarchontoglires</taxon>
        <taxon>Glires</taxon>
        <taxon>Rodentia</taxon>
        <taxon>Sciuromorpha</taxon>
        <taxon>Sciuridae</taxon>
        <taxon>Xerinae</taxon>
        <taxon>Marmotini</taxon>
        <taxon>Marmota</taxon>
    </lineage>
</organism>
<keyword evidence="5 10" id="KW-0735">Signal-anchor</keyword>
<keyword evidence="11" id="KW-0175">Coiled coil</keyword>
<reference evidence="13" key="1">
    <citation type="submission" date="2019-04" db="EMBL/GenBank/DDBJ databases">
        <authorList>
            <person name="Alioto T."/>
            <person name="Alioto T."/>
        </authorList>
    </citation>
    <scope>NUCLEOTIDE SEQUENCE [LARGE SCALE GENOMIC DNA]</scope>
</reference>
<keyword evidence="14" id="KW-1185">Reference proteome</keyword>
<evidence type="ECO:0000256" key="7">
    <source>
        <dbReference type="ARBA" id="ARBA00023034"/>
    </source>
</evidence>
<evidence type="ECO:0000256" key="12">
    <source>
        <dbReference type="SAM" id="MobiDB-lite"/>
    </source>
</evidence>
<evidence type="ECO:0000256" key="5">
    <source>
        <dbReference type="ARBA" id="ARBA00022968"/>
    </source>
</evidence>
<evidence type="ECO:0000313" key="14">
    <source>
        <dbReference type="Proteomes" id="UP000335636"/>
    </source>
</evidence>
<dbReference type="AlphaFoldDB" id="A0A5E4AW48"/>
<dbReference type="GO" id="GO:0032580">
    <property type="term" value="C:Golgi cisterna membrane"/>
    <property type="evidence" value="ECO:0007669"/>
    <property type="project" value="UniProtKB-SubCell"/>
</dbReference>
<evidence type="ECO:0000256" key="9">
    <source>
        <dbReference type="ARBA" id="ARBA00023180"/>
    </source>
</evidence>
<evidence type="ECO:0000256" key="2">
    <source>
        <dbReference type="ARBA" id="ARBA00009239"/>
    </source>
</evidence>
<dbReference type="PANTHER" id="PTHR12369">
    <property type="entry name" value="CHONDROITIN SYNTHASE"/>
    <property type="match status" value="1"/>
</dbReference>
<dbReference type="EC" id="2.4.1.-" evidence="10"/>
<sequence>MRASLLLSVLRPAGPVAVGISLGFTLSLLSVTWVEEPCGPGPPQPGDSELPPHGNTNAARRPNSVQPGAERERPGAGAENWEPRVLPYHPAQPGQAAKKAVRTRYISTELGIRQRLLVAVLTSQATLPTLGVAVNRTLGHRLERVVFLTGSRGRRTPTGMAVVTLGEERPIGHLHLALRHLLEQHGDDFDWFFLVPDTTYTEAHGLTRLTGRLSLASATHLYLGRPQDFIGGEPVPGRYCHGGFGVLLSRTLLQQLRPHLEGCRNDIVSARPDEWLGRCILDATGVGCTGDHEGVHYSYLELSSGEPVQEGDPRFRSALTAHPVHDPVHMYQLHKAFARAELERTYQEIQELQWEIQNTSRLAADGERAAAWPVGIPAPSRPMSRFEVLRWDYFTEQHAFSCADGSPRCPLRGADRADVADVLGAALEELNRRYHPALRLQKQQLVNGYRRFDPARGMEYTLDLQLEALTPQGGRRPLTRRVQLLRPLSRVEILPVPYVTEASRLTVLLPLAATERDLAPGFLEAFATAALEPGDAAALTLLLLYEPRQAQRAAHADVFAPVKAHVAELERRFPGARVPWLSVQTAAPSPLRLMDLLSKKHPLDTLFLLAGPDTVLTPDFLNRCRMHAISGWQAFFPMHFQAFHPAVAPPQGPGPPELGRDTGRFDRQAASEACFYNSDYVTARGRLAAASEQEEELLESLDVYELFLRYSSLHVLRAVEPALLQRYRAQSCSARLSEDLYHRCRQSMLEGLGSRTQLAMLLFEQEQGNTTCQSRWTGLAKTSDPGAACWSPALALTRYISTELGIRQRLLVAVLTSQATLPTLGVAVNRTLGHRLERVVFLTGSRGRRTPTGMAVVTLGEERPIGHLHLALRHLLEQHGDDFDWFFLVPDTTYTEAHGLTRLTGRLSLASATHLYLGRPQDFIGGEPVPGRYCHGGFGVLLSRTLLQQLRPHLEGCRNDIVSARPDEWLGRCILDATGVGCTGGGSTG</sequence>
<keyword evidence="7 10" id="KW-0333">Golgi apparatus</keyword>
<evidence type="ECO:0000256" key="6">
    <source>
        <dbReference type="ARBA" id="ARBA00022989"/>
    </source>
</evidence>
<keyword evidence="8" id="KW-0472">Membrane</keyword>
<name>A0A5E4AW48_MARMO</name>
<dbReference type="InterPro" id="IPR051227">
    <property type="entry name" value="CS_glycosyltransferase"/>
</dbReference>
<proteinExistence type="inferred from homology"/>
<protein>
    <recommendedName>
        <fullName evidence="10">Hexosyltransferase</fullName>
        <ecNumber evidence="10">2.4.1.-</ecNumber>
    </recommendedName>
</protein>
<keyword evidence="6" id="KW-1133">Transmembrane helix</keyword>
<feature type="compositionally biased region" description="Polar residues" evidence="12">
    <location>
        <begin position="54"/>
        <end position="66"/>
    </location>
</feature>
<comment type="caution">
    <text evidence="13">The sequence shown here is derived from an EMBL/GenBank/DDBJ whole genome shotgun (WGS) entry which is preliminary data.</text>
</comment>
<dbReference type="Pfam" id="PF05679">
    <property type="entry name" value="CHGN"/>
    <property type="match status" value="2"/>
</dbReference>
<evidence type="ECO:0000256" key="1">
    <source>
        <dbReference type="ARBA" id="ARBA00004447"/>
    </source>
</evidence>
<gene>
    <name evidence="13" type="ORF">MONAX_5E034599</name>
</gene>
<keyword evidence="3 10" id="KW-0808">Transferase</keyword>
<comment type="similarity">
    <text evidence="2 10">Belongs to the chondroitin N-acetylgalactosaminyltransferase family.</text>
</comment>
<feature type="coiled-coil region" evidence="11">
    <location>
        <begin position="335"/>
        <end position="362"/>
    </location>
</feature>
<dbReference type="EMBL" id="CABDUW010000179">
    <property type="protein sequence ID" value="VTJ61677.1"/>
    <property type="molecule type" value="Genomic_DNA"/>
</dbReference>
<comment type="subcellular location">
    <subcellularLocation>
        <location evidence="1 10">Golgi apparatus</location>
        <location evidence="1 10">Golgi stack membrane</location>
        <topology evidence="1 10">Single-pass type II membrane protein</topology>
    </subcellularLocation>
</comment>
<dbReference type="Proteomes" id="UP000335636">
    <property type="component" value="Unassembled WGS sequence"/>
</dbReference>
<accession>A0A5E4AW48</accession>